<protein>
    <submittedName>
        <fullName evidence="3">Uncharacterized protein</fullName>
    </submittedName>
</protein>
<evidence type="ECO:0000256" key="1">
    <source>
        <dbReference type="SAM" id="MobiDB-lite"/>
    </source>
</evidence>
<dbReference type="HOGENOM" id="CLU_715943_0_0_1"/>
<gene>
    <name evidence="3" type="ORF">PLEOSDRAFT_1086053</name>
</gene>
<feature type="chain" id="PRO_5001642046" evidence="2">
    <location>
        <begin position="19"/>
        <end position="386"/>
    </location>
</feature>
<name>A0A067NDR9_PLEO1</name>
<dbReference type="EMBL" id="KL198011">
    <property type="protein sequence ID" value="KDQ25120.1"/>
    <property type="molecule type" value="Genomic_DNA"/>
</dbReference>
<evidence type="ECO:0000256" key="2">
    <source>
        <dbReference type="SAM" id="SignalP"/>
    </source>
</evidence>
<feature type="signal peptide" evidence="2">
    <location>
        <begin position="1"/>
        <end position="18"/>
    </location>
</feature>
<sequence>MQTSLLAIIACIAAAAYALPLDAAAVQAKRDGATVCVLRFIALQGCIGAAHASTQFLVPFLPGALQLELRGSETETFGIQGARAFRRAGARIVSWRIDSPSCMVHGASSWILDDCSVVRAPAFQFRLWWRRTAFVHTRTYEPTKICEHEESKMKSAPQTLCTQTRRTLYQGYTLVPSCLRVFVPSYLRRWQTTDRIFQSRSRPQIGGRRGRVDVGVGIGGVKVEGVGVGIGIEGVGVGVSEGGGGGVKSRLPALLDLPDTLEAVSIVYAQTACECGDTDTGIQIRYGEEEGRDEMEDPRPKANGANEAAGGRGDQGDQAEGVGYTGESRVYGKKESPRSARGTESLVYHRGDGMNAGLQRDEGRRLFELGLERVDGREEHRGVMDI</sequence>
<evidence type="ECO:0000313" key="3">
    <source>
        <dbReference type="EMBL" id="KDQ25120.1"/>
    </source>
</evidence>
<keyword evidence="2" id="KW-0732">Signal</keyword>
<dbReference type="InParanoid" id="A0A067NDR9"/>
<accession>A0A067NDR9</accession>
<feature type="region of interest" description="Disordered" evidence="1">
    <location>
        <begin position="289"/>
        <end position="359"/>
    </location>
</feature>
<reference evidence="4" key="1">
    <citation type="journal article" date="2014" name="Proc. Natl. Acad. Sci. U.S.A.">
        <title>Extensive sampling of basidiomycete genomes demonstrates inadequacy of the white-rot/brown-rot paradigm for wood decay fungi.</title>
        <authorList>
            <person name="Riley R."/>
            <person name="Salamov A.A."/>
            <person name="Brown D.W."/>
            <person name="Nagy L.G."/>
            <person name="Floudas D."/>
            <person name="Held B.W."/>
            <person name="Levasseur A."/>
            <person name="Lombard V."/>
            <person name="Morin E."/>
            <person name="Otillar R."/>
            <person name="Lindquist E.A."/>
            <person name="Sun H."/>
            <person name="LaButti K.M."/>
            <person name="Schmutz J."/>
            <person name="Jabbour D."/>
            <person name="Luo H."/>
            <person name="Baker S.E."/>
            <person name="Pisabarro A.G."/>
            <person name="Walton J.D."/>
            <person name="Blanchette R.A."/>
            <person name="Henrissat B."/>
            <person name="Martin F."/>
            <person name="Cullen D."/>
            <person name="Hibbett D.S."/>
            <person name="Grigoriev I.V."/>
        </authorList>
    </citation>
    <scope>NUCLEOTIDE SEQUENCE [LARGE SCALE GENOMIC DNA]</scope>
    <source>
        <strain evidence="4">PC15</strain>
    </source>
</reference>
<dbReference type="AlphaFoldDB" id="A0A067NDR9"/>
<dbReference type="Proteomes" id="UP000027073">
    <property type="component" value="Unassembled WGS sequence"/>
</dbReference>
<proteinExistence type="predicted"/>
<organism evidence="3 4">
    <name type="scientific">Pleurotus ostreatus (strain PC15)</name>
    <name type="common">Oyster mushroom</name>
    <dbReference type="NCBI Taxonomy" id="1137138"/>
    <lineage>
        <taxon>Eukaryota</taxon>
        <taxon>Fungi</taxon>
        <taxon>Dikarya</taxon>
        <taxon>Basidiomycota</taxon>
        <taxon>Agaricomycotina</taxon>
        <taxon>Agaricomycetes</taxon>
        <taxon>Agaricomycetidae</taxon>
        <taxon>Agaricales</taxon>
        <taxon>Pleurotineae</taxon>
        <taxon>Pleurotaceae</taxon>
        <taxon>Pleurotus</taxon>
    </lineage>
</organism>
<dbReference type="VEuPathDB" id="FungiDB:PLEOSDRAFT_1086053"/>
<evidence type="ECO:0000313" key="4">
    <source>
        <dbReference type="Proteomes" id="UP000027073"/>
    </source>
</evidence>